<evidence type="ECO:0000313" key="1">
    <source>
        <dbReference type="EMBL" id="GAJ20905.1"/>
    </source>
</evidence>
<feature type="non-terminal residue" evidence="1">
    <location>
        <position position="58"/>
    </location>
</feature>
<protein>
    <submittedName>
        <fullName evidence="1">Uncharacterized protein</fullName>
    </submittedName>
</protein>
<sequence>MRVARDIADNVRLIKDNFTENLLDYASTVKDDMPDQFQAQVDKAQRAGAPIVQRDNRS</sequence>
<comment type="caution">
    <text evidence="1">The sequence shown here is derived from an EMBL/GenBank/DDBJ whole genome shotgun (WGS) entry which is preliminary data.</text>
</comment>
<proteinExistence type="predicted"/>
<dbReference type="AlphaFoldDB" id="X1W0W3"/>
<accession>X1W0W3</accession>
<reference evidence="1" key="1">
    <citation type="journal article" date="2014" name="Front. Microbiol.">
        <title>High frequency of phylogenetically diverse reductive dehalogenase-homologous genes in deep subseafloor sedimentary metagenomes.</title>
        <authorList>
            <person name="Kawai M."/>
            <person name="Futagami T."/>
            <person name="Toyoda A."/>
            <person name="Takaki Y."/>
            <person name="Nishi S."/>
            <person name="Hori S."/>
            <person name="Arai W."/>
            <person name="Tsubouchi T."/>
            <person name="Morono Y."/>
            <person name="Uchiyama I."/>
            <person name="Ito T."/>
            <person name="Fujiyama A."/>
            <person name="Inagaki F."/>
            <person name="Takami H."/>
        </authorList>
    </citation>
    <scope>NUCLEOTIDE SEQUENCE</scope>
    <source>
        <strain evidence="1">Expedition CK06-06</strain>
    </source>
</reference>
<organism evidence="1">
    <name type="scientific">marine sediment metagenome</name>
    <dbReference type="NCBI Taxonomy" id="412755"/>
    <lineage>
        <taxon>unclassified sequences</taxon>
        <taxon>metagenomes</taxon>
        <taxon>ecological metagenomes</taxon>
    </lineage>
</organism>
<name>X1W0W3_9ZZZZ</name>
<gene>
    <name evidence="1" type="ORF">S12H4_57059</name>
</gene>
<dbReference type="EMBL" id="BARW01036833">
    <property type="protein sequence ID" value="GAJ20905.1"/>
    <property type="molecule type" value="Genomic_DNA"/>
</dbReference>